<accession>A0ACC3MDC4</accession>
<protein>
    <submittedName>
        <fullName evidence="1">Uncharacterized protein</fullName>
    </submittedName>
</protein>
<name>A0ACC3MDC4_9PEZI</name>
<sequence length="143" mass="15224">MSKKAKRKAEALPKPTGEVINLVSDDVAELTTPADFVIQFLANLVDLKAKVSDGGWLGKLGTSMHVHDERAKLFQWLVNLETAATTIAKIEDSTEPAEASTSSAAPEATLAKSISTSLAAPSIVSSILAKWTIQTNSYAGRDR</sequence>
<proteinExistence type="predicted"/>
<keyword evidence="2" id="KW-1185">Reference proteome</keyword>
<dbReference type="EMBL" id="JAUTXU010000354">
    <property type="protein sequence ID" value="KAK3683254.1"/>
    <property type="molecule type" value="Genomic_DNA"/>
</dbReference>
<gene>
    <name evidence="1" type="ORF">LTR37_020397</name>
</gene>
<reference evidence="1" key="1">
    <citation type="submission" date="2023-07" db="EMBL/GenBank/DDBJ databases">
        <title>Black Yeasts Isolated from many extreme environments.</title>
        <authorList>
            <person name="Coleine C."/>
            <person name="Stajich J.E."/>
            <person name="Selbmann L."/>
        </authorList>
    </citation>
    <scope>NUCLEOTIDE SEQUENCE</scope>
    <source>
        <strain evidence="1">CCFEE 5714</strain>
    </source>
</reference>
<evidence type="ECO:0000313" key="1">
    <source>
        <dbReference type="EMBL" id="KAK3683254.1"/>
    </source>
</evidence>
<dbReference type="Proteomes" id="UP001281147">
    <property type="component" value="Unassembled WGS sequence"/>
</dbReference>
<comment type="caution">
    <text evidence="1">The sequence shown here is derived from an EMBL/GenBank/DDBJ whole genome shotgun (WGS) entry which is preliminary data.</text>
</comment>
<evidence type="ECO:0000313" key="2">
    <source>
        <dbReference type="Proteomes" id="UP001281147"/>
    </source>
</evidence>
<organism evidence="1 2">
    <name type="scientific">Vermiconidia calcicola</name>
    <dbReference type="NCBI Taxonomy" id="1690605"/>
    <lineage>
        <taxon>Eukaryota</taxon>
        <taxon>Fungi</taxon>
        <taxon>Dikarya</taxon>
        <taxon>Ascomycota</taxon>
        <taxon>Pezizomycotina</taxon>
        <taxon>Dothideomycetes</taxon>
        <taxon>Dothideomycetidae</taxon>
        <taxon>Mycosphaerellales</taxon>
        <taxon>Extremaceae</taxon>
        <taxon>Vermiconidia</taxon>
    </lineage>
</organism>